<reference evidence="2" key="1">
    <citation type="submission" date="2020-10" db="EMBL/GenBank/DDBJ databases">
        <authorList>
            <person name="Kikuchi T."/>
        </authorList>
    </citation>
    <scope>NUCLEOTIDE SEQUENCE</scope>
    <source>
        <strain evidence="2">NKZ352</strain>
    </source>
</reference>
<dbReference type="OrthoDB" id="114660at2759"/>
<evidence type="ECO:0000313" key="2">
    <source>
        <dbReference type="EMBL" id="CAD6200383.1"/>
    </source>
</evidence>
<gene>
    <name evidence="2" type="ORF">CAUJ_LOCUS16278</name>
</gene>
<proteinExistence type="predicted"/>
<sequence length="88" mass="9915">MCIREQTTRPQSKIALETADVELECLASGQPPAKVSWYKNGESIIASEYFVVEPNKFFQLFPWISDRIGNGSTRCGRAAKLRFEMLAS</sequence>
<name>A0A8S1HWN7_9PELO</name>
<evidence type="ECO:0000259" key="1">
    <source>
        <dbReference type="PROSITE" id="PS50835"/>
    </source>
</evidence>
<dbReference type="Pfam" id="PF13927">
    <property type="entry name" value="Ig_3"/>
    <property type="match status" value="1"/>
</dbReference>
<dbReference type="Proteomes" id="UP000835052">
    <property type="component" value="Unassembled WGS sequence"/>
</dbReference>
<evidence type="ECO:0000313" key="3">
    <source>
        <dbReference type="Proteomes" id="UP000835052"/>
    </source>
</evidence>
<dbReference type="AlphaFoldDB" id="A0A8S1HWN7"/>
<keyword evidence="3" id="KW-1185">Reference proteome</keyword>
<dbReference type="InterPro" id="IPR013783">
    <property type="entry name" value="Ig-like_fold"/>
</dbReference>
<dbReference type="PROSITE" id="PS50835">
    <property type="entry name" value="IG_LIKE"/>
    <property type="match status" value="1"/>
</dbReference>
<comment type="caution">
    <text evidence="2">The sequence shown here is derived from an EMBL/GenBank/DDBJ whole genome shotgun (WGS) entry which is preliminary data.</text>
</comment>
<feature type="non-terminal residue" evidence="2">
    <location>
        <position position="1"/>
    </location>
</feature>
<organism evidence="2 3">
    <name type="scientific">Caenorhabditis auriculariae</name>
    <dbReference type="NCBI Taxonomy" id="2777116"/>
    <lineage>
        <taxon>Eukaryota</taxon>
        <taxon>Metazoa</taxon>
        <taxon>Ecdysozoa</taxon>
        <taxon>Nematoda</taxon>
        <taxon>Chromadorea</taxon>
        <taxon>Rhabditida</taxon>
        <taxon>Rhabditina</taxon>
        <taxon>Rhabditomorpha</taxon>
        <taxon>Rhabditoidea</taxon>
        <taxon>Rhabditidae</taxon>
        <taxon>Peloderinae</taxon>
        <taxon>Caenorhabditis</taxon>
    </lineage>
</organism>
<accession>A0A8S1HWN7</accession>
<dbReference type="SUPFAM" id="SSF48726">
    <property type="entry name" value="Immunoglobulin"/>
    <property type="match status" value="1"/>
</dbReference>
<dbReference type="InterPro" id="IPR036179">
    <property type="entry name" value="Ig-like_dom_sf"/>
</dbReference>
<protein>
    <recommendedName>
        <fullName evidence="1">Ig-like domain-containing protein</fullName>
    </recommendedName>
</protein>
<feature type="domain" description="Ig-like" evidence="1">
    <location>
        <begin position="1"/>
        <end position="41"/>
    </location>
</feature>
<dbReference type="InterPro" id="IPR007110">
    <property type="entry name" value="Ig-like_dom"/>
</dbReference>
<dbReference type="EMBL" id="CAJGYM010000424">
    <property type="protein sequence ID" value="CAD6200383.1"/>
    <property type="molecule type" value="Genomic_DNA"/>
</dbReference>
<dbReference type="Gene3D" id="2.60.40.10">
    <property type="entry name" value="Immunoglobulins"/>
    <property type="match status" value="1"/>
</dbReference>